<sequence>MIYTIKNENLEVSIEDLGGQMCSIKDTKGREYLWQRDEKYWGDSAINLFPYIARLTQGKYTYRGKTYEMDIHGFLKDSVLKVKDKTADKIVFSLRDSEETYRQYPFHFELKLKYQLQGKELKVTYSVKNKDRKKMYFGIGGHPGFLLPWEEGLSFEDYDIAFASSENMMRVGMSEDCFVTGKDEAFPLDEQKRLHLRHDLFDHDAIILRNVPTRLRLEAEKGSVGLEMETKGLPYLGIWHMPHTDAPYVCIEPWSSLPSRKDVIEDLETQENLQILQPKGYYSGFFKLKLQETSESR</sequence>
<dbReference type="SUPFAM" id="SSF74650">
    <property type="entry name" value="Galactose mutarotase-like"/>
    <property type="match status" value="1"/>
</dbReference>
<dbReference type="CDD" id="cd09024">
    <property type="entry name" value="Aldose_epim_lacX"/>
    <property type="match status" value="1"/>
</dbReference>
<dbReference type="EMBL" id="JAAITA010000003">
    <property type="protein sequence ID" value="NSJ85441.1"/>
    <property type="molecule type" value="Genomic_DNA"/>
</dbReference>
<dbReference type="InterPro" id="IPR037481">
    <property type="entry name" value="LacX"/>
</dbReference>
<dbReference type="Pfam" id="PF01263">
    <property type="entry name" value="Aldose_epim"/>
    <property type="match status" value="1"/>
</dbReference>
<dbReference type="InterPro" id="IPR014718">
    <property type="entry name" value="GH-type_carb-bd"/>
</dbReference>
<keyword evidence="2" id="KW-1185">Reference proteome</keyword>
<dbReference type="PANTHER" id="PTHR11122:SF13">
    <property type="entry name" value="GLUCOSE-6-PHOSPHATE 1-EPIMERASE"/>
    <property type="match status" value="1"/>
</dbReference>
<protein>
    <submittedName>
        <fullName evidence="1">Aldose 1-epimerase family protein</fullName>
    </submittedName>
</protein>
<name>A0ABX2I4Q9_BLAHA</name>
<accession>A0ABX2I4Q9</accession>
<dbReference type="InterPro" id="IPR008183">
    <property type="entry name" value="Aldose_1/G6P_1-epimerase"/>
</dbReference>
<organism evidence="1 2">
    <name type="scientific">Blautia hansenii</name>
    <name type="common">Ruminococcus hansenii</name>
    <dbReference type="NCBI Taxonomy" id="1322"/>
    <lineage>
        <taxon>Bacteria</taxon>
        <taxon>Bacillati</taxon>
        <taxon>Bacillota</taxon>
        <taxon>Clostridia</taxon>
        <taxon>Lachnospirales</taxon>
        <taxon>Lachnospiraceae</taxon>
        <taxon>Blautia</taxon>
    </lineage>
</organism>
<gene>
    <name evidence="1" type="ORF">G5A70_04500</name>
</gene>
<dbReference type="RefSeq" id="WP_173748427.1">
    <property type="nucleotide sequence ID" value="NZ_JAAITA010000003.1"/>
</dbReference>
<dbReference type="Proteomes" id="UP000822142">
    <property type="component" value="Unassembled WGS sequence"/>
</dbReference>
<evidence type="ECO:0000313" key="2">
    <source>
        <dbReference type="Proteomes" id="UP000822142"/>
    </source>
</evidence>
<dbReference type="PANTHER" id="PTHR11122">
    <property type="entry name" value="APOSPORY-ASSOCIATED PROTEIN C-RELATED"/>
    <property type="match status" value="1"/>
</dbReference>
<dbReference type="InterPro" id="IPR011013">
    <property type="entry name" value="Gal_mutarotase_sf_dom"/>
</dbReference>
<proteinExistence type="predicted"/>
<reference evidence="1 2" key="1">
    <citation type="journal article" date="2020" name="Cell Host Microbe">
        <title>Functional and Genomic Variation between Human-Derived Isolates of Lachnospiraceae Reveals Inter- and Intra-Species Diversity.</title>
        <authorList>
            <person name="Sorbara M.T."/>
            <person name="Littmann E.R."/>
            <person name="Fontana E."/>
            <person name="Moody T.U."/>
            <person name="Kohout C.E."/>
            <person name="Gjonbalaj M."/>
            <person name="Eaton V."/>
            <person name="Seok R."/>
            <person name="Leiner I.M."/>
            <person name="Pamer E.G."/>
        </authorList>
    </citation>
    <scope>NUCLEOTIDE SEQUENCE [LARGE SCALE GENOMIC DNA]</scope>
    <source>
        <strain evidence="1 2">MSK.15.26</strain>
    </source>
</reference>
<evidence type="ECO:0000313" key="1">
    <source>
        <dbReference type="EMBL" id="NSJ85441.1"/>
    </source>
</evidence>
<comment type="caution">
    <text evidence="1">The sequence shown here is derived from an EMBL/GenBank/DDBJ whole genome shotgun (WGS) entry which is preliminary data.</text>
</comment>
<dbReference type="Gene3D" id="2.70.98.10">
    <property type="match status" value="1"/>
</dbReference>